<feature type="transmembrane region" description="Helical" evidence="8">
    <location>
        <begin position="374"/>
        <end position="402"/>
    </location>
</feature>
<evidence type="ECO:0000256" key="4">
    <source>
        <dbReference type="ARBA" id="ARBA00022989"/>
    </source>
</evidence>
<evidence type="ECO:0000313" key="11">
    <source>
        <dbReference type="EMBL" id="PYI57090.1"/>
    </source>
</evidence>
<reference evidence="11 12" key="1">
    <citation type="submission" date="2018-05" db="EMBL/GenBank/DDBJ databases">
        <title>Paenibacillus flagellatus sp. nov., isolated from selenium mineral soil.</title>
        <authorList>
            <person name="Dai X."/>
        </authorList>
    </citation>
    <scope>NUCLEOTIDE SEQUENCE [LARGE SCALE GENOMIC DNA]</scope>
    <source>
        <strain evidence="11 12">DXL2</strain>
    </source>
</reference>
<evidence type="ECO:0000256" key="3">
    <source>
        <dbReference type="ARBA" id="ARBA00022692"/>
    </source>
</evidence>
<dbReference type="OrthoDB" id="9770099at2"/>
<protein>
    <submittedName>
        <fullName evidence="11">Metabolite permease</fullName>
    </submittedName>
</protein>
<dbReference type="InterPro" id="IPR050250">
    <property type="entry name" value="Macrolide_Exporter_MacB"/>
</dbReference>
<comment type="subcellular location">
    <subcellularLocation>
        <location evidence="1">Cell membrane</location>
        <topology evidence="1">Multi-pass membrane protein</topology>
    </subcellularLocation>
</comment>
<sequence>MKGKDKYRFVRQNMKKNRSRVFMTVLATAIGCSFLIVLASVGFGLQRSVVDDITRGRLLTVIDTHGVKDDKDAYRQIGDADIRFLESVDHVKAVTRRYQVAQPATYLIGDRQGIGMPTVADMAAESKAGFELAGGRMPQNGGEAVVGYHFADSMRTAAEQAALEKGQAESSEPVAPSPKPADGALSDKAKALLGQTLTIRVKQRFGSEEKTFDVPVTIVGIGKAPGREWNQDNELYVDEAVMQRIESFTQTAYGVQTGTEGRKTSQPGEPRVYNEVQVYADQVEHVKGVVEKLKERNFATYSIVDQIEQVNAVFLVMKIGLILVGTIAVLIASIGIYNTMTMAVTERTPDIGIMKAIGAHPSTIKSVFLLESAFIGLLGAAIGTAVAYAVSFAVNLALPLVVHSFVDGRVPEGLRFSEIPPSLTLICVAISLLVAVVSGVRPAVRATRVDVLKALRRDI</sequence>
<keyword evidence="4 8" id="KW-1133">Transmembrane helix</keyword>
<dbReference type="InterPro" id="IPR025857">
    <property type="entry name" value="MacB_PCD"/>
</dbReference>
<evidence type="ECO:0000256" key="2">
    <source>
        <dbReference type="ARBA" id="ARBA00022475"/>
    </source>
</evidence>
<dbReference type="InterPro" id="IPR003838">
    <property type="entry name" value="ABC3_permease_C"/>
</dbReference>
<keyword evidence="2" id="KW-1003">Cell membrane</keyword>
<gene>
    <name evidence="11" type="ORF">DLM86_01180</name>
</gene>
<dbReference type="PANTHER" id="PTHR30572:SF4">
    <property type="entry name" value="ABC TRANSPORTER PERMEASE YTRF"/>
    <property type="match status" value="1"/>
</dbReference>
<comment type="caution">
    <text evidence="11">The sequence shown here is derived from an EMBL/GenBank/DDBJ whole genome shotgun (WGS) entry which is preliminary data.</text>
</comment>
<dbReference type="EMBL" id="QJVJ01000001">
    <property type="protein sequence ID" value="PYI57090.1"/>
    <property type="molecule type" value="Genomic_DNA"/>
</dbReference>
<dbReference type="PROSITE" id="PS51257">
    <property type="entry name" value="PROKAR_LIPOPROTEIN"/>
    <property type="match status" value="1"/>
</dbReference>
<accession>A0A2V5KP00</accession>
<dbReference type="GO" id="GO:0022857">
    <property type="term" value="F:transmembrane transporter activity"/>
    <property type="evidence" value="ECO:0007669"/>
    <property type="project" value="TreeGrafter"/>
</dbReference>
<dbReference type="Proteomes" id="UP000247476">
    <property type="component" value="Unassembled WGS sequence"/>
</dbReference>
<evidence type="ECO:0000256" key="8">
    <source>
        <dbReference type="SAM" id="Phobius"/>
    </source>
</evidence>
<dbReference type="PANTHER" id="PTHR30572">
    <property type="entry name" value="MEMBRANE COMPONENT OF TRANSPORTER-RELATED"/>
    <property type="match status" value="1"/>
</dbReference>
<comment type="similarity">
    <text evidence="6">Belongs to the ABC-4 integral membrane protein family.</text>
</comment>
<dbReference type="Pfam" id="PF12704">
    <property type="entry name" value="MacB_PCD"/>
    <property type="match status" value="1"/>
</dbReference>
<dbReference type="AlphaFoldDB" id="A0A2V5KP00"/>
<dbReference type="GO" id="GO:0005886">
    <property type="term" value="C:plasma membrane"/>
    <property type="evidence" value="ECO:0007669"/>
    <property type="project" value="UniProtKB-SubCell"/>
</dbReference>
<keyword evidence="12" id="KW-1185">Reference proteome</keyword>
<feature type="domain" description="ABC3 transporter permease C-terminal" evidence="9">
    <location>
        <begin position="323"/>
        <end position="449"/>
    </location>
</feature>
<feature type="transmembrane region" description="Helical" evidence="8">
    <location>
        <begin position="21"/>
        <end position="45"/>
    </location>
</feature>
<proteinExistence type="inferred from homology"/>
<dbReference type="Pfam" id="PF02687">
    <property type="entry name" value="FtsX"/>
    <property type="match status" value="1"/>
</dbReference>
<evidence type="ECO:0000259" key="10">
    <source>
        <dbReference type="Pfam" id="PF12704"/>
    </source>
</evidence>
<evidence type="ECO:0000259" key="9">
    <source>
        <dbReference type="Pfam" id="PF02687"/>
    </source>
</evidence>
<feature type="transmembrane region" description="Helical" evidence="8">
    <location>
        <begin position="312"/>
        <end position="337"/>
    </location>
</feature>
<feature type="region of interest" description="Disordered" evidence="7">
    <location>
        <begin position="159"/>
        <end position="185"/>
    </location>
</feature>
<dbReference type="RefSeq" id="WP_110838130.1">
    <property type="nucleotide sequence ID" value="NZ_QJVJ01000001.1"/>
</dbReference>
<keyword evidence="3 8" id="KW-0812">Transmembrane</keyword>
<evidence type="ECO:0000313" key="12">
    <source>
        <dbReference type="Proteomes" id="UP000247476"/>
    </source>
</evidence>
<evidence type="ECO:0000256" key="6">
    <source>
        <dbReference type="ARBA" id="ARBA00038076"/>
    </source>
</evidence>
<keyword evidence="5 8" id="KW-0472">Membrane</keyword>
<evidence type="ECO:0000256" key="7">
    <source>
        <dbReference type="SAM" id="MobiDB-lite"/>
    </source>
</evidence>
<organism evidence="11 12">
    <name type="scientific">Paenibacillus flagellatus</name>
    <dbReference type="NCBI Taxonomy" id="2211139"/>
    <lineage>
        <taxon>Bacteria</taxon>
        <taxon>Bacillati</taxon>
        <taxon>Bacillota</taxon>
        <taxon>Bacilli</taxon>
        <taxon>Bacillales</taxon>
        <taxon>Paenibacillaceae</taxon>
        <taxon>Paenibacillus</taxon>
    </lineage>
</organism>
<feature type="transmembrane region" description="Helical" evidence="8">
    <location>
        <begin position="422"/>
        <end position="444"/>
    </location>
</feature>
<evidence type="ECO:0000256" key="5">
    <source>
        <dbReference type="ARBA" id="ARBA00023136"/>
    </source>
</evidence>
<evidence type="ECO:0000256" key="1">
    <source>
        <dbReference type="ARBA" id="ARBA00004651"/>
    </source>
</evidence>
<feature type="domain" description="MacB-like periplasmic core" evidence="10">
    <location>
        <begin position="22"/>
        <end position="249"/>
    </location>
</feature>
<name>A0A2V5KP00_9BACL</name>